<sequence>MRLKLIFFVCFSIYSVLCDDEATEQSKPQYVRKVPEGPLHFIETFEANIIGSTWMKSKAKKEDVEESLAKYDGDWAIESSLDTVLEGDKGLVLKSKAKHHAIAAKLAKPFKFNENKPLVVQYEVKFQNALECGGAYVKLIEDKSGFNLEDFFDKTSFSIMFGPDKCGSETKFHFIVRFKNPINGKVEEHHAKKSELLDTVFSDGKTHLFTLILRPDGTFKMLIDRVEVNSGSLLTDMSPSINPPKEIVDPNDRKPDNWDDKEKIADPDAVKPEDWDESEPKTIADPNASMPSGWLEDEPETVPDSEAVMPEDWDESTDGEWEAPQIDNPKCKSAPGCGKWSPPNINNPKYKGKWKPPMIDNPNYQGVWEARKIANPDFFEDSEPFKSLLPFSSVGLELWSMTENIYFDNFLVTDDESVAEIFAQENWVLKNKLEMANVPSSDSVFEGLARRANANPWLWAVYILVVLIPIVLIVVFCCGKDSNKKKLDSKKTDAVTPDDEPVDQPMDEPAADEPEQQETEETEEVGEDVGKDDLESVENNENKEATESSNKSPGRRRVRKD</sequence>
<feature type="compositionally biased region" description="Basic and acidic residues" evidence="11">
    <location>
        <begin position="484"/>
        <end position="493"/>
    </location>
</feature>
<keyword evidence="7 10" id="KW-0143">Chaperone</keyword>
<evidence type="ECO:0000256" key="8">
    <source>
        <dbReference type="ARBA" id="ARBA00053392"/>
    </source>
</evidence>
<comment type="caution">
    <text evidence="12">The sequence shown here is derived from an EMBL/GenBank/DDBJ whole genome shotgun (WGS) entry which is preliminary data.</text>
</comment>
<dbReference type="GO" id="GO:0036503">
    <property type="term" value="P:ERAD pathway"/>
    <property type="evidence" value="ECO:0007669"/>
    <property type="project" value="TreeGrafter"/>
</dbReference>
<dbReference type="InterPro" id="IPR013320">
    <property type="entry name" value="ConA-like_dom_sf"/>
</dbReference>
<dbReference type="FunFam" id="2.10.250.10:FF:000001">
    <property type="entry name" value="Calnexin homolog"/>
    <property type="match status" value="1"/>
</dbReference>
<feature type="compositionally biased region" description="Basic and acidic residues" evidence="11">
    <location>
        <begin position="528"/>
        <end position="546"/>
    </location>
</feature>
<proteinExistence type="inferred from homology"/>
<feature type="signal peptide" evidence="10">
    <location>
        <begin position="1"/>
        <end position="18"/>
    </location>
</feature>
<feature type="transmembrane region" description="Helical" evidence="10">
    <location>
        <begin position="457"/>
        <end position="478"/>
    </location>
</feature>
<feature type="compositionally biased region" description="Acidic residues" evidence="11">
    <location>
        <begin position="496"/>
        <end position="527"/>
    </location>
</feature>
<name>A0A3M7QWF8_BRAPC</name>
<comment type="subcellular location">
    <subcellularLocation>
        <location evidence="1">Endoplasmic reticulum membrane</location>
        <topology evidence="1">Single-pass type I membrane protein</topology>
    </subcellularLocation>
</comment>
<dbReference type="GO" id="GO:0005509">
    <property type="term" value="F:calcium ion binding"/>
    <property type="evidence" value="ECO:0007669"/>
    <property type="project" value="InterPro"/>
</dbReference>
<keyword evidence="9" id="KW-1015">Disulfide bond</keyword>
<keyword evidence="5 10" id="KW-1133">Transmembrane helix</keyword>
<evidence type="ECO:0000256" key="1">
    <source>
        <dbReference type="ARBA" id="ARBA00004115"/>
    </source>
</evidence>
<evidence type="ECO:0000256" key="4">
    <source>
        <dbReference type="ARBA" id="ARBA00022824"/>
    </source>
</evidence>
<protein>
    <submittedName>
        <fullName evidence="12">Calnexin</fullName>
    </submittedName>
</protein>
<evidence type="ECO:0000256" key="5">
    <source>
        <dbReference type="ARBA" id="ARBA00022989"/>
    </source>
</evidence>
<feature type="disulfide bond" evidence="9">
    <location>
        <begin position="132"/>
        <end position="166"/>
    </location>
</feature>
<dbReference type="GO" id="GO:0005789">
    <property type="term" value="C:endoplasmic reticulum membrane"/>
    <property type="evidence" value="ECO:0007669"/>
    <property type="project" value="UniProtKB-SubCell"/>
</dbReference>
<dbReference type="InterPro" id="IPR009033">
    <property type="entry name" value="Calreticulin/calnexin_P_dom_sf"/>
</dbReference>
<keyword evidence="10" id="KW-0732">Signal</keyword>
<dbReference type="PANTHER" id="PTHR11073:SF1">
    <property type="entry name" value="CALNEXIN 14D-RELATED"/>
    <property type="match status" value="1"/>
</dbReference>
<evidence type="ECO:0000256" key="11">
    <source>
        <dbReference type="SAM" id="MobiDB-lite"/>
    </source>
</evidence>
<dbReference type="Gene3D" id="2.60.120.200">
    <property type="match status" value="1"/>
</dbReference>
<gene>
    <name evidence="12" type="ORF">BpHYR1_021759</name>
</gene>
<dbReference type="STRING" id="10195.A0A3M7QWF8"/>
<dbReference type="OrthoDB" id="1938156at2759"/>
<keyword evidence="3 10" id="KW-0812">Transmembrane</keyword>
<keyword evidence="4 10" id="KW-0256">Endoplasmic reticulum</keyword>
<feature type="region of interest" description="Disordered" evidence="11">
    <location>
        <begin position="235"/>
        <end position="356"/>
    </location>
</feature>
<comment type="function">
    <text evidence="8">Calcium-binding protein that interacts with newly synthesized monoglucosylated glycoproteins in the endoplasmic reticulum. It may act in assisting protein assembly and/or in the retention within the ER of unassembled protein subunits. It seems to play a major role in the quality control apparatus of the ER by the retention of incorrectly folded proteins. Required for embryogenesis and larval development under heat and ER stress conditions. May be important for germ cell development. Involved in neuronal necrotic cell death.</text>
</comment>
<organism evidence="12 13">
    <name type="scientific">Brachionus plicatilis</name>
    <name type="common">Marine rotifer</name>
    <name type="synonym">Brachionus muelleri</name>
    <dbReference type="NCBI Taxonomy" id="10195"/>
    <lineage>
        <taxon>Eukaryota</taxon>
        <taxon>Metazoa</taxon>
        <taxon>Spiralia</taxon>
        <taxon>Gnathifera</taxon>
        <taxon>Rotifera</taxon>
        <taxon>Eurotatoria</taxon>
        <taxon>Monogononta</taxon>
        <taxon>Pseudotrocha</taxon>
        <taxon>Ploima</taxon>
        <taxon>Brachionidae</taxon>
        <taxon>Brachionus</taxon>
    </lineage>
</organism>
<dbReference type="FunFam" id="2.60.120.200:FF:000011">
    <property type="entry name" value="Probable calnexin"/>
    <property type="match status" value="1"/>
</dbReference>
<feature type="region of interest" description="Disordered" evidence="11">
    <location>
        <begin position="484"/>
        <end position="561"/>
    </location>
</feature>
<dbReference type="PANTHER" id="PTHR11073">
    <property type="entry name" value="CALRETICULIN AND CALNEXIN"/>
    <property type="match status" value="1"/>
</dbReference>
<dbReference type="SUPFAM" id="SSF49899">
    <property type="entry name" value="Concanavalin A-like lectins/glucanases"/>
    <property type="match status" value="1"/>
</dbReference>
<dbReference type="Gene3D" id="2.10.250.10">
    <property type="entry name" value="Calreticulin/calnexin, P domain"/>
    <property type="match status" value="1"/>
</dbReference>
<keyword evidence="13" id="KW-1185">Reference proteome</keyword>
<dbReference type="GO" id="GO:0006457">
    <property type="term" value="P:protein folding"/>
    <property type="evidence" value="ECO:0007669"/>
    <property type="project" value="InterPro"/>
</dbReference>
<keyword evidence="6 10" id="KW-0472">Membrane</keyword>
<dbReference type="Proteomes" id="UP000276133">
    <property type="component" value="Unassembled WGS sequence"/>
</dbReference>
<accession>A0A3M7QWF8</accession>
<evidence type="ECO:0000256" key="2">
    <source>
        <dbReference type="ARBA" id="ARBA00010983"/>
    </source>
</evidence>
<evidence type="ECO:0000256" key="10">
    <source>
        <dbReference type="RuleBase" id="RU362126"/>
    </source>
</evidence>
<evidence type="ECO:0000313" key="13">
    <source>
        <dbReference type="Proteomes" id="UP000276133"/>
    </source>
</evidence>
<dbReference type="EMBL" id="REGN01004899">
    <property type="protein sequence ID" value="RNA15717.1"/>
    <property type="molecule type" value="Genomic_DNA"/>
</dbReference>
<dbReference type="AlphaFoldDB" id="A0A3M7QWF8"/>
<feature type="chain" id="PRO_5017850025" evidence="10">
    <location>
        <begin position="19"/>
        <end position="561"/>
    </location>
</feature>
<dbReference type="InterPro" id="IPR018124">
    <property type="entry name" value="Calret/calnex_CS"/>
</dbReference>
<reference evidence="12 13" key="1">
    <citation type="journal article" date="2018" name="Sci. Rep.">
        <title>Genomic signatures of local adaptation to the degree of environmental predictability in rotifers.</title>
        <authorList>
            <person name="Franch-Gras L."/>
            <person name="Hahn C."/>
            <person name="Garcia-Roger E.M."/>
            <person name="Carmona M.J."/>
            <person name="Serra M."/>
            <person name="Gomez A."/>
        </authorList>
    </citation>
    <scope>NUCLEOTIDE SEQUENCE [LARGE SCALE GENOMIC DNA]</scope>
    <source>
        <strain evidence="12">HYR1</strain>
    </source>
</reference>
<evidence type="ECO:0000313" key="12">
    <source>
        <dbReference type="EMBL" id="RNA15717.1"/>
    </source>
</evidence>
<feature type="compositionally biased region" description="Acidic residues" evidence="11">
    <location>
        <begin position="295"/>
        <end position="321"/>
    </location>
</feature>
<dbReference type="PROSITE" id="PS00803">
    <property type="entry name" value="CALRETICULIN_1"/>
    <property type="match status" value="1"/>
</dbReference>
<dbReference type="PRINTS" id="PR00626">
    <property type="entry name" value="CALRETICULIN"/>
</dbReference>
<dbReference type="GO" id="GO:0051082">
    <property type="term" value="F:unfolded protein binding"/>
    <property type="evidence" value="ECO:0007669"/>
    <property type="project" value="InterPro"/>
</dbReference>
<comment type="similarity">
    <text evidence="2 10">Belongs to the calreticulin family.</text>
</comment>
<evidence type="ECO:0000256" key="6">
    <source>
        <dbReference type="ARBA" id="ARBA00023136"/>
    </source>
</evidence>
<evidence type="ECO:0000256" key="7">
    <source>
        <dbReference type="ARBA" id="ARBA00023186"/>
    </source>
</evidence>
<dbReference type="PROSITE" id="PS00804">
    <property type="entry name" value="CALRETICULIN_2"/>
    <property type="match status" value="1"/>
</dbReference>
<feature type="compositionally biased region" description="Basic and acidic residues" evidence="11">
    <location>
        <begin position="246"/>
        <end position="282"/>
    </location>
</feature>
<dbReference type="SUPFAM" id="SSF63887">
    <property type="entry name" value="P-domain of calnexin/calreticulin"/>
    <property type="match status" value="1"/>
</dbReference>
<dbReference type="Pfam" id="PF00262">
    <property type="entry name" value="Calreticulin"/>
    <property type="match status" value="1"/>
</dbReference>
<evidence type="ECO:0000256" key="9">
    <source>
        <dbReference type="PIRSR" id="PIRSR601580-3"/>
    </source>
</evidence>
<evidence type="ECO:0000256" key="3">
    <source>
        <dbReference type="ARBA" id="ARBA00022692"/>
    </source>
</evidence>
<dbReference type="InterPro" id="IPR001580">
    <property type="entry name" value="Calret/calnex"/>
</dbReference>